<name>A0A955L378_9BACT</name>
<evidence type="ECO:0000313" key="2">
    <source>
        <dbReference type="Proteomes" id="UP000782843"/>
    </source>
</evidence>
<dbReference type="EMBL" id="JAGQLG010000061">
    <property type="protein sequence ID" value="MCA9382102.1"/>
    <property type="molecule type" value="Genomic_DNA"/>
</dbReference>
<gene>
    <name evidence="1" type="ORF">KC660_01700</name>
</gene>
<dbReference type="Proteomes" id="UP000782843">
    <property type="component" value="Unassembled WGS sequence"/>
</dbReference>
<reference evidence="1" key="2">
    <citation type="journal article" date="2021" name="Microbiome">
        <title>Successional dynamics and alternative stable states in a saline activated sludge microbial community over 9 years.</title>
        <authorList>
            <person name="Wang Y."/>
            <person name="Ye J."/>
            <person name="Ju F."/>
            <person name="Liu L."/>
            <person name="Boyd J.A."/>
            <person name="Deng Y."/>
            <person name="Parks D.H."/>
            <person name="Jiang X."/>
            <person name="Yin X."/>
            <person name="Woodcroft B.J."/>
            <person name="Tyson G.W."/>
            <person name="Hugenholtz P."/>
            <person name="Polz M.F."/>
            <person name="Zhang T."/>
        </authorList>
    </citation>
    <scope>NUCLEOTIDE SEQUENCE</scope>
    <source>
        <strain evidence="1">HKST-UBA10</strain>
    </source>
</reference>
<organism evidence="1 2">
    <name type="scientific">Candidatus Dojkabacteria bacterium</name>
    <dbReference type="NCBI Taxonomy" id="2099670"/>
    <lineage>
        <taxon>Bacteria</taxon>
        <taxon>Candidatus Dojkabacteria</taxon>
    </lineage>
</organism>
<dbReference type="AlphaFoldDB" id="A0A955L378"/>
<proteinExistence type="predicted"/>
<sequence>KYYSNNFTTDDKKQVNVTTELYKTELAFFHHIKRGQWIRIDCANIVCTDAVGVINYNKD</sequence>
<feature type="non-terminal residue" evidence="1">
    <location>
        <position position="1"/>
    </location>
</feature>
<accession>A0A955L378</accession>
<reference evidence="1" key="1">
    <citation type="submission" date="2020-04" db="EMBL/GenBank/DDBJ databases">
        <authorList>
            <person name="Zhang T."/>
        </authorList>
    </citation>
    <scope>NUCLEOTIDE SEQUENCE</scope>
    <source>
        <strain evidence="1">HKST-UBA10</strain>
    </source>
</reference>
<comment type="caution">
    <text evidence="1">The sequence shown here is derived from an EMBL/GenBank/DDBJ whole genome shotgun (WGS) entry which is preliminary data.</text>
</comment>
<protein>
    <submittedName>
        <fullName evidence="1">Uncharacterized protein</fullName>
    </submittedName>
</protein>
<evidence type="ECO:0000313" key="1">
    <source>
        <dbReference type="EMBL" id="MCA9382102.1"/>
    </source>
</evidence>